<protein>
    <submittedName>
        <fullName evidence="7">Response regulator</fullName>
    </submittedName>
</protein>
<keyword evidence="3" id="KW-0804">Transcription</keyword>
<dbReference type="InterPro" id="IPR036388">
    <property type="entry name" value="WH-like_DNA-bd_sf"/>
</dbReference>
<keyword evidence="8" id="KW-1185">Reference proteome</keyword>
<accession>A0ABT6MXM1</accession>
<keyword evidence="2" id="KW-0238">DNA-binding</keyword>
<evidence type="ECO:0000313" key="8">
    <source>
        <dbReference type="Proteomes" id="UP001160625"/>
    </source>
</evidence>
<comment type="caution">
    <text evidence="7">The sequence shown here is derived from an EMBL/GenBank/DDBJ whole genome shotgun (WGS) entry which is preliminary data.</text>
</comment>
<dbReference type="SMART" id="SM00448">
    <property type="entry name" value="REC"/>
    <property type="match status" value="1"/>
</dbReference>
<evidence type="ECO:0000256" key="1">
    <source>
        <dbReference type="ARBA" id="ARBA00023015"/>
    </source>
</evidence>
<name>A0ABT6MXM1_9SPHN</name>
<dbReference type="Proteomes" id="UP001160625">
    <property type="component" value="Unassembled WGS sequence"/>
</dbReference>
<dbReference type="PROSITE" id="PS00622">
    <property type="entry name" value="HTH_LUXR_1"/>
    <property type="match status" value="1"/>
</dbReference>
<evidence type="ECO:0000313" key="7">
    <source>
        <dbReference type="EMBL" id="MDH7637800.1"/>
    </source>
</evidence>
<dbReference type="PRINTS" id="PR00038">
    <property type="entry name" value="HTHLUXR"/>
</dbReference>
<gene>
    <name evidence="7" type="ORF">QGN17_03560</name>
</gene>
<feature type="domain" description="HTH luxR-type" evidence="5">
    <location>
        <begin position="135"/>
        <end position="200"/>
    </location>
</feature>
<dbReference type="Gene3D" id="1.10.10.10">
    <property type="entry name" value="Winged helix-like DNA-binding domain superfamily/Winged helix DNA-binding domain"/>
    <property type="match status" value="1"/>
</dbReference>
<feature type="modified residue" description="4-aspartylphosphate" evidence="4">
    <location>
        <position position="54"/>
    </location>
</feature>
<evidence type="ECO:0000256" key="4">
    <source>
        <dbReference type="PROSITE-ProRule" id="PRU00169"/>
    </source>
</evidence>
<dbReference type="PROSITE" id="PS50043">
    <property type="entry name" value="HTH_LUXR_2"/>
    <property type="match status" value="1"/>
</dbReference>
<dbReference type="PANTHER" id="PTHR44688:SF16">
    <property type="entry name" value="DNA-BINDING TRANSCRIPTIONAL ACTIVATOR DEVR_DOSR"/>
    <property type="match status" value="1"/>
</dbReference>
<dbReference type="InterPro" id="IPR000792">
    <property type="entry name" value="Tscrpt_reg_LuxR_C"/>
</dbReference>
<feature type="domain" description="Response regulatory" evidence="6">
    <location>
        <begin position="5"/>
        <end position="119"/>
    </location>
</feature>
<dbReference type="InterPro" id="IPR011006">
    <property type="entry name" value="CheY-like_superfamily"/>
</dbReference>
<evidence type="ECO:0000259" key="5">
    <source>
        <dbReference type="PROSITE" id="PS50043"/>
    </source>
</evidence>
<dbReference type="CDD" id="cd06170">
    <property type="entry name" value="LuxR_C_like"/>
    <property type="match status" value="1"/>
</dbReference>
<dbReference type="SUPFAM" id="SSF46894">
    <property type="entry name" value="C-terminal effector domain of the bipartite response regulators"/>
    <property type="match status" value="1"/>
</dbReference>
<dbReference type="RefSeq" id="WP_281043144.1">
    <property type="nucleotide sequence ID" value="NZ_JARYGZ010000001.1"/>
</dbReference>
<evidence type="ECO:0000259" key="6">
    <source>
        <dbReference type="PROSITE" id="PS50110"/>
    </source>
</evidence>
<evidence type="ECO:0000256" key="2">
    <source>
        <dbReference type="ARBA" id="ARBA00023125"/>
    </source>
</evidence>
<keyword evidence="4" id="KW-0597">Phosphoprotein</keyword>
<dbReference type="SUPFAM" id="SSF52172">
    <property type="entry name" value="CheY-like"/>
    <property type="match status" value="1"/>
</dbReference>
<reference evidence="7" key="1">
    <citation type="submission" date="2023-04" db="EMBL/GenBank/DDBJ databases">
        <title>Sphingomonas sp. MAHUQ-71 isolated from rice field.</title>
        <authorList>
            <person name="Huq M.A."/>
        </authorList>
    </citation>
    <scope>NUCLEOTIDE SEQUENCE</scope>
    <source>
        <strain evidence="7">MAHUQ-71</strain>
    </source>
</reference>
<dbReference type="Gene3D" id="3.40.50.2300">
    <property type="match status" value="1"/>
</dbReference>
<dbReference type="SMART" id="SM00421">
    <property type="entry name" value="HTH_LUXR"/>
    <property type="match status" value="1"/>
</dbReference>
<keyword evidence="1" id="KW-0805">Transcription regulation</keyword>
<organism evidence="7 8">
    <name type="scientific">Sphingomonas oryzagri</name>
    <dbReference type="NCBI Taxonomy" id="3042314"/>
    <lineage>
        <taxon>Bacteria</taxon>
        <taxon>Pseudomonadati</taxon>
        <taxon>Pseudomonadota</taxon>
        <taxon>Alphaproteobacteria</taxon>
        <taxon>Sphingomonadales</taxon>
        <taxon>Sphingomonadaceae</taxon>
        <taxon>Sphingomonas</taxon>
    </lineage>
</organism>
<sequence length="210" mass="22642">MTTRIVYLVGGSPQTRRSLARILRVTGFRTHAFATAADLIDATAYIEPGCVLLDTDLPDGDSIDLLRQLGEIRPDLPVIIMAADADVPAAVRAIRAGAFDFIAQPLADVALLAMLEQAFAHLPQRVRHALKVRDAMVKGGRLTPRERDVLDGMLAGRANREIGDALGIGVRTVEMHRANVMRKLDADSLPALMRLCLLAGITSVESDEAA</sequence>
<dbReference type="Pfam" id="PF00196">
    <property type="entry name" value="GerE"/>
    <property type="match status" value="1"/>
</dbReference>
<dbReference type="EMBL" id="JARYGZ010000001">
    <property type="protein sequence ID" value="MDH7637800.1"/>
    <property type="molecule type" value="Genomic_DNA"/>
</dbReference>
<dbReference type="PROSITE" id="PS50110">
    <property type="entry name" value="RESPONSE_REGULATORY"/>
    <property type="match status" value="1"/>
</dbReference>
<proteinExistence type="predicted"/>
<dbReference type="InterPro" id="IPR016032">
    <property type="entry name" value="Sig_transdc_resp-reg_C-effctor"/>
</dbReference>
<dbReference type="Pfam" id="PF00072">
    <property type="entry name" value="Response_reg"/>
    <property type="match status" value="1"/>
</dbReference>
<dbReference type="PANTHER" id="PTHR44688">
    <property type="entry name" value="DNA-BINDING TRANSCRIPTIONAL ACTIVATOR DEVR_DOSR"/>
    <property type="match status" value="1"/>
</dbReference>
<evidence type="ECO:0000256" key="3">
    <source>
        <dbReference type="ARBA" id="ARBA00023163"/>
    </source>
</evidence>
<dbReference type="InterPro" id="IPR001789">
    <property type="entry name" value="Sig_transdc_resp-reg_receiver"/>
</dbReference>